<feature type="domain" description="Response regulatory" evidence="3">
    <location>
        <begin position="9"/>
        <end position="122"/>
    </location>
</feature>
<keyword evidence="5" id="KW-1185">Reference proteome</keyword>
<dbReference type="InterPro" id="IPR050595">
    <property type="entry name" value="Bact_response_regulator"/>
</dbReference>
<dbReference type="PROSITE" id="PS50110">
    <property type="entry name" value="RESPONSE_REGULATORY"/>
    <property type="match status" value="1"/>
</dbReference>
<proteinExistence type="predicted"/>
<reference evidence="4 5" key="1">
    <citation type="submission" date="2017-01" db="EMBL/GenBank/DDBJ databases">
        <title>First insights into the biology of 'candidatus Vampirococcus archaeovorus'.</title>
        <authorList>
            <person name="Kizina J."/>
            <person name="Jordan S."/>
            <person name="Stueber K."/>
            <person name="Reinhardt R."/>
            <person name="Harder J."/>
        </authorList>
    </citation>
    <scope>NUCLEOTIDE SEQUENCE [LARGE SCALE GENOMIC DNA]</scope>
    <source>
        <strain evidence="4 5">LiM</strain>
    </source>
</reference>
<dbReference type="KEGG" id="vai:BU251_00425"/>
<dbReference type="EMBL" id="CP019384">
    <property type="protein sequence ID" value="QAT16312.1"/>
    <property type="molecule type" value="Genomic_DNA"/>
</dbReference>
<sequence length="123" mass="13950">MNDMSVSRKVLVADDEKDTCLYLKRYLERKKMKVAVVFDGQEAKKLIEEDNFDYVLLDCSMPNITGLELIEKARQRNPGARIVLISGFPAVDSRIVQKIGGDLFIHKPIQLEEIDAIFNPPAV</sequence>
<evidence type="ECO:0000256" key="1">
    <source>
        <dbReference type="ARBA" id="ARBA00022553"/>
    </source>
</evidence>
<dbReference type="PANTHER" id="PTHR44591:SF3">
    <property type="entry name" value="RESPONSE REGULATORY DOMAIN-CONTAINING PROTEIN"/>
    <property type="match status" value="1"/>
</dbReference>
<evidence type="ECO:0000259" key="3">
    <source>
        <dbReference type="PROSITE" id="PS50110"/>
    </source>
</evidence>
<dbReference type="SMART" id="SM00448">
    <property type="entry name" value="REC"/>
    <property type="match status" value="1"/>
</dbReference>
<dbReference type="SUPFAM" id="SSF52172">
    <property type="entry name" value="CheY-like"/>
    <property type="match status" value="1"/>
</dbReference>
<organism evidence="4 5">
    <name type="scientific">Velamenicoccus archaeovorus</name>
    <dbReference type="NCBI Taxonomy" id="1930593"/>
    <lineage>
        <taxon>Bacteria</taxon>
        <taxon>Pseudomonadati</taxon>
        <taxon>Candidatus Omnitrophota</taxon>
        <taxon>Candidatus Velamenicoccus</taxon>
    </lineage>
</organism>
<dbReference type="RefSeq" id="WP_128698946.1">
    <property type="nucleotide sequence ID" value="NZ_CP019384.1"/>
</dbReference>
<name>A0A410P2J3_VELA1</name>
<evidence type="ECO:0000313" key="5">
    <source>
        <dbReference type="Proteomes" id="UP000287243"/>
    </source>
</evidence>
<feature type="modified residue" description="4-aspartylphosphate" evidence="2">
    <location>
        <position position="58"/>
    </location>
</feature>
<accession>A0A410P2J3</accession>
<dbReference type="AlphaFoldDB" id="A0A410P2J3"/>
<dbReference type="CDD" id="cd00156">
    <property type="entry name" value="REC"/>
    <property type="match status" value="1"/>
</dbReference>
<dbReference type="Gene3D" id="3.40.50.2300">
    <property type="match status" value="1"/>
</dbReference>
<dbReference type="Proteomes" id="UP000287243">
    <property type="component" value="Chromosome"/>
</dbReference>
<evidence type="ECO:0000256" key="2">
    <source>
        <dbReference type="PROSITE-ProRule" id="PRU00169"/>
    </source>
</evidence>
<keyword evidence="1 2" id="KW-0597">Phosphoprotein</keyword>
<evidence type="ECO:0000313" key="4">
    <source>
        <dbReference type="EMBL" id="QAT16312.1"/>
    </source>
</evidence>
<dbReference type="OrthoDB" id="9788090at2"/>
<dbReference type="Pfam" id="PF00072">
    <property type="entry name" value="Response_reg"/>
    <property type="match status" value="1"/>
</dbReference>
<gene>
    <name evidence="4" type="ORF">BU251_00425</name>
</gene>
<dbReference type="PANTHER" id="PTHR44591">
    <property type="entry name" value="STRESS RESPONSE REGULATOR PROTEIN 1"/>
    <property type="match status" value="1"/>
</dbReference>
<protein>
    <submittedName>
        <fullName evidence="4">Two-component response regulator</fullName>
    </submittedName>
</protein>
<dbReference type="InterPro" id="IPR011006">
    <property type="entry name" value="CheY-like_superfamily"/>
</dbReference>
<dbReference type="InterPro" id="IPR001789">
    <property type="entry name" value="Sig_transdc_resp-reg_receiver"/>
</dbReference>
<dbReference type="GO" id="GO:0000160">
    <property type="term" value="P:phosphorelay signal transduction system"/>
    <property type="evidence" value="ECO:0007669"/>
    <property type="project" value="InterPro"/>
</dbReference>